<dbReference type="AlphaFoldDB" id="Q01UY2"/>
<feature type="transmembrane region" description="Helical" evidence="1">
    <location>
        <begin position="66"/>
        <end position="85"/>
    </location>
</feature>
<dbReference type="KEGG" id="sus:Acid_5586"/>
<dbReference type="InParanoid" id="Q01UY2"/>
<gene>
    <name evidence="2" type="ordered locus">Acid_5586</name>
</gene>
<dbReference type="EMBL" id="CP000473">
    <property type="protein sequence ID" value="ABJ86533.1"/>
    <property type="molecule type" value="Genomic_DNA"/>
</dbReference>
<keyword evidence="1" id="KW-0812">Transmembrane</keyword>
<name>Q01UY2_SOLUE</name>
<dbReference type="Pfam" id="PF10825">
    <property type="entry name" value="DUF2752"/>
    <property type="match status" value="1"/>
</dbReference>
<feature type="transmembrane region" description="Helical" evidence="1">
    <location>
        <begin position="119"/>
        <end position="136"/>
    </location>
</feature>
<protein>
    <recommendedName>
        <fullName evidence="3">DUF2752 domain-containing protein</fullName>
    </recommendedName>
</protein>
<reference evidence="2" key="1">
    <citation type="submission" date="2006-10" db="EMBL/GenBank/DDBJ databases">
        <title>Complete sequence of Solibacter usitatus Ellin6076.</title>
        <authorList>
            <consortium name="US DOE Joint Genome Institute"/>
            <person name="Copeland A."/>
            <person name="Lucas S."/>
            <person name="Lapidus A."/>
            <person name="Barry K."/>
            <person name="Detter J.C."/>
            <person name="Glavina del Rio T."/>
            <person name="Hammon N."/>
            <person name="Israni S."/>
            <person name="Dalin E."/>
            <person name="Tice H."/>
            <person name="Pitluck S."/>
            <person name="Thompson L.S."/>
            <person name="Brettin T."/>
            <person name="Bruce D."/>
            <person name="Han C."/>
            <person name="Tapia R."/>
            <person name="Gilna P."/>
            <person name="Schmutz J."/>
            <person name="Larimer F."/>
            <person name="Land M."/>
            <person name="Hauser L."/>
            <person name="Kyrpides N."/>
            <person name="Mikhailova N."/>
            <person name="Janssen P.H."/>
            <person name="Kuske C.R."/>
            <person name="Richardson P."/>
        </authorList>
    </citation>
    <scope>NUCLEOTIDE SEQUENCE</scope>
    <source>
        <strain evidence="2">Ellin6076</strain>
    </source>
</reference>
<keyword evidence="1" id="KW-0472">Membrane</keyword>
<feature type="transmembrane region" description="Helical" evidence="1">
    <location>
        <begin position="92"/>
        <end position="113"/>
    </location>
</feature>
<keyword evidence="1" id="KW-1133">Transmembrane helix</keyword>
<evidence type="ECO:0000256" key="1">
    <source>
        <dbReference type="SAM" id="Phobius"/>
    </source>
</evidence>
<organism evidence="2">
    <name type="scientific">Solibacter usitatus (strain Ellin6076)</name>
    <dbReference type="NCBI Taxonomy" id="234267"/>
    <lineage>
        <taxon>Bacteria</taxon>
        <taxon>Pseudomonadati</taxon>
        <taxon>Acidobacteriota</taxon>
        <taxon>Terriglobia</taxon>
        <taxon>Bryobacterales</taxon>
        <taxon>Solibacteraceae</taxon>
        <taxon>Candidatus Solibacter</taxon>
    </lineage>
</organism>
<evidence type="ECO:0008006" key="3">
    <source>
        <dbReference type="Google" id="ProtNLM"/>
    </source>
</evidence>
<proteinExistence type="predicted"/>
<sequence length="137" mass="14955">MGQPILAAAGFQPASPLREDTLSIPIALHPSRDRQGAIATFALFTALFATLYFFTPPDLPVCAFRWLTGYPCPLCGLTHAVFALAKGRIGEAIHLHPLSPLAIVMLAGTFWNARRMTRIWGPCLAAFGVYGLWRIAF</sequence>
<evidence type="ECO:0000313" key="2">
    <source>
        <dbReference type="EMBL" id="ABJ86533.1"/>
    </source>
</evidence>
<dbReference type="HOGENOM" id="CLU_1863855_0_0_0"/>
<accession>Q01UY2</accession>
<feature type="transmembrane region" description="Helical" evidence="1">
    <location>
        <begin position="36"/>
        <end position="54"/>
    </location>
</feature>
<dbReference type="InterPro" id="IPR021215">
    <property type="entry name" value="DUF2752"/>
</dbReference>
<dbReference type="OrthoDB" id="9815897at2"/>